<dbReference type="PROSITE" id="PS51257">
    <property type="entry name" value="PROKAR_LIPOPROTEIN"/>
    <property type="match status" value="1"/>
</dbReference>
<gene>
    <name evidence="2" type="ORF">I5907_18405</name>
</gene>
<dbReference type="AlphaFoldDB" id="A0A931MCS8"/>
<accession>A0A931MCS8</accession>
<sequence>MRSFSCAFCFLVAFAACSKNEDNSIASSVYIDAAGHWYITGVQAKGIVNYTFNNDQYPCLTDNKYELNDDKNGGYFFNSTDTCYLDKTSSSSIVLGVPDAGGPFSWLQVKDTIFITYLQGNIDTAIVNKNSSGEYLTITNHYPGVSYVYTCTR</sequence>
<proteinExistence type="predicted"/>
<name>A0A931MCS8_9BACT</name>
<comment type="caution">
    <text evidence="2">The sequence shown here is derived from an EMBL/GenBank/DDBJ whole genome shotgun (WGS) entry which is preliminary data.</text>
</comment>
<feature type="chain" id="PRO_5037919767" description="Lipocalin-like domain-containing protein" evidence="1">
    <location>
        <begin position="16"/>
        <end position="153"/>
    </location>
</feature>
<evidence type="ECO:0000313" key="3">
    <source>
        <dbReference type="Proteomes" id="UP000628448"/>
    </source>
</evidence>
<keyword evidence="1" id="KW-0732">Signal</keyword>
<organism evidence="2 3">
    <name type="scientific">Panacibacter microcysteis</name>
    <dbReference type="NCBI Taxonomy" id="2793269"/>
    <lineage>
        <taxon>Bacteria</taxon>
        <taxon>Pseudomonadati</taxon>
        <taxon>Bacteroidota</taxon>
        <taxon>Chitinophagia</taxon>
        <taxon>Chitinophagales</taxon>
        <taxon>Chitinophagaceae</taxon>
        <taxon>Panacibacter</taxon>
    </lineage>
</organism>
<evidence type="ECO:0000256" key="1">
    <source>
        <dbReference type="SAM" id="SignalP"/>
    </source>
</evidence>
<dbReference type="EMBL" id="JADWYR010000002">
    <property type="protein sequence ID" value="MBG9378217.1"/>
    <property type="molecule type" value="Genomic_DNA"/>
</dbReference>
<dbReference type="RefSeq" id="WP_196992260.1">
    <property type="nucleotide sequence ID" value="NZ_JADWYR010000002.1"/>
</dbReference>
<feature type="signal peptide" evidence="1">
    <location>
        <begin position="1"/>
        <end position="15"/>
    </location>
</feature>
<keyword evidence="3" id="KW-1185">Reference proteome</keyword>
<evidence type="ECO:0000313" key="2">
    <source>
        <dbReference type="EMBL" id="MBG9378217.1"/>
    </source>
</evidence>
<dbReference type="Proteomes" id="UP000628448">
    <property type="component" value="Unassembled WGS sequence"/>
</dbReference>
<evidence type="ECO:0008006" key="4">
    <source>
        <dbReference type="Google" id="ProtNLM"/>
    </source>
</evidence>
<reference evidence="2" key="1">
    <citation type="submission" date="2020-11" db="EMBL/GenBank/DDBJ databases">
        <title>Bacterial whole genome sequence for Panacibacter sp. DH6.</title>
        <authorList>
            <person name="Le V."/>
            <person name="Ko S."/>
            <person name="Ahn C.-Y."/>
            <person name="Oh H.-M."/>
        </authorList>
    </citation>
    <scope>NUCLEOTIDE SEQUENCE</scope>
    <source>
        <strain evidence="2">DH6</strain>
    </source>
</reference>
<protein>
    <recommendedName>
        <fullName evidence="4">Lipocalin-like domain-containing protein</fullName>
    </recommendedName>
</protein>